<dbReference type="SUPFAM" id="SSF46689">
    <property type="entry name" value="Homeodomain-like"/>
    <property type="match status" value="1"/>
</dbReference>
<sequence length="167" mass="18300">MTRGRILDAAEALLVEQGTGAFTLSAVAERAGVSKGGLLYHFKTKEALIQALVERLVEEFDRSIESHFDGSYARAYVTATFEVVAGDPAVTGRRWAVVTAAATDAGMSEPLRVAFRRWHTHPDTGDEVTSQLVRLAAEGVWEVCHMAPGTYDAQRLAELRQRLLDLI</sequence>
<dbReference type="Gene3D" id="1.10.357.10">
    <property type="entry name" value="Tetracycline Repressor, domain 2"/>
    <property type="match status" value="1"/>
</dbReference>
<dbReference type="Pfam" id="PF00440">
    <property type="entry name" value="TetR_N"/>
    <property type="match status" value="1"/>
</dbReference>
<feature type="DNA-binding region" description="H-T-H motif" evidence="4">
    <location>
        <begin position="23"/>
        <end position="42"/>
    </location>
</feature>
<name>A0A8J7GZ70_9ACTN</name>
<evidence type="ECO:0000259" key="5">
    <source>
        <dbReference type="PROSITE" id="PS50977"/>
    </source>
</evidence>
<keyword evidence="2 4" id="KW-0238">DNA-binding</keyword>
<comment type="caution">
    <text evidence="6">The sequence shown here is derived from an EMBL/GenBank/DDBJ whole genome shotgun (WGS) entry which is preliminary data.</text>
</comment>
<dbReference type="Proteomes" id="UP000622552">
    <property type="component" value="Unassembled WGS sequence"/>
</dbReference>
<dbReference type="InterPro" id="IPR050109">
    <property type="entry name" value="HTH-type_TetR-like_transc_reg"/>
</dbReference>
<dbReference type="PRINTS" id="PR00455">
    <property type="entry name" value="HTHTETR"/>
</dbReference>
<evidence type="ECO:0000256" key="1">
    <source>
        <dbReference type="ARBA" id="ARBA00023015"/>
    </source>
</evidence>
<keyword evidence="7" id="KW-1185">Reference proteome</keyword>
<evidence type="ECO:0000313" key="6">
    <source>
        <dbReference type="EMBL" id="MBG6141076.1"/>
    </source>
</evidence>
<gene>
    <name evidence="6" type="ORF">IW245_007270</name>
</gene>
<dbReference type="Pfam" id="PF17937">
    <property type="entry name" value="TetR_C_28"/>
    <property type="match status" value="1"/>
</dbReference>
<dbReference type="AlphaFoldDB" id="A0A8J7GZ70"/>
<organism evidence="6 7">
    <name type="scientific">Longispora fulva</name>
    <dbReference type="NCBI Taxonomy" id="619741"/>
    <lineage>
        <taxon>Bacteria</taxon>
        <taxon>Bacillati</taxon>
        <taxon>Actinomycetota</taxon>
        <taxon>Actinomycetes</taxon>
        <taxon>Micromonosporales</taxon>
        <taxon>Micromonosporaceae</taxon>
        <taxon>Longispora</taxon>
    </lineage>
</organism>
<evidence type="ECO:0000256" key="3">
    <source>
        <dbReference type="ARBA" id="ARBA00023163"/>
    </source>
</evidence>
<keyword evidence="3" id="KW-0804">Transcription</keyword>
<dbReference type="EMBL" id="JADOUF010000001">
    <property type="protein sequence ID" value="MBG6141076.1"/>
    <property type="molecule type" value="Genomic_DNA"/>
</dbReference>
<dbReference type="InterPro" id="IPR036271">
    <property type="entry name" value="Tet_transcr_reg_TetR-rel_C_sf"/>
</dbReference>
<feature type="domain" description="HTH tetR-type" evidence="5">
    <location>
        <begin position="1"/>
        <end position="60"/>
    </location>
</feature>
<protein>
    <submittedName>
        <fullName evidence="6">AcrR family transcriptional regulator</fullName>
    </submittedName>
</protein>
<dbReference type="PROSITE" id="PS50977">
    <property type="entry name" value="HTH_TETR_2"/>
    <property type="match status" value="1"/>
</dbReference>
<dbReference type="RefSeq" id="WP_197007552.1">
    <property type="nucleotide sequence ID" value="NZ_BONS01000019.1"/>
</dbReference>
<dbReference type="GO" id="GO:0000976">
    <property type="term" value="F:transcription cis-regulatory region binding"/>
    <property type="evidence" value="ECO:0007669"/>
    <property type="project" value="TreeGrafter"/>
</dbReference>
<dbReference type="GO" id="GO:0003700">
    <property type="term" value="F:DNA-binding transcription factor activity"/>
    <property type="evidence" value="ECO:0007669"/>
    <property type="project" value="TreeGrafter"/>
</dbReference>
<evidence type="ECO:0000256" key="2">
    <source>
        <dbReference type="ARBA" id="ARBA00023125"/>
    </source>
</evidence>
<evidence type="ECO:0000256" key="4">
    <source>
        <dbReference type="PROSITE-ProRule" id="PRU00335"/>
    </source>
</evidence>
<reference evidence="6" key="1">
    <citation type="submission" date="2020-11" db="EMBL/GenBank/DDBJ databases">
        <title>Sequencing the genomes of 1000 actinobacteria strains.</title>
        <authorList>
            <person name="Klenk H.-P."/>
        </authorList>
    </citation>
    <scope>NUCLEOTIDE SEQUENCE</scope>
    <source>
        <strain evidence="6">DSM 45356</strain>
    </source>
</reference>
<dbReference type="InterPro" id="IPR041479">
    <property type="entry name" value="TetR_CgmR_C"/>
</dbReference>
<dbReference type="InterPro" id="IPR009057">
    <property type="entry name" value="Homeodomain-like_sf"/>
</dbReference>
<dbReference type="InterPro" id="IPR001647">
    <property type="entry name" value="HTH_TetR"/>
</dbReference>
<dbReference type="PANTHER" id="PTHR30055:SF234">
    <property type="entry name" value="HTH-TYPE TRANSCRIPTIONAL REGULATOR BETI"/>
    <property type="match status" value="1"/>
</dbReference>
<accession>A0A8J7GZ70</accession>
<dbReference type="SUPFAM" id="SSF48498">
    <property type="entry name" value="Tetracyclin repressor-like, C-terminal domain"/>
    <property type="match status" value="1"/>
</dbReference>
<dbReference type="PANTHER" id="PTHR30055">
    <property type="entry name" value="HTH-TYPE TRANSCRIPTIONAL REGULATOR RUTR"/>
    <property type="match status" value="1"/>
</dbReference>
<evidence type="ECO:0000313" key="7">
    <source>
        <dbReference type="Proteomes" id="UP000622552"/>
    </source>
</evidence>
<proteinExistence type="predicted"/>
<keyword evidence="1" id="KW-0805">Transcription regulation</keyword>